<protein>
    <submittedName>
        <fullName evidence="6">801_t:CDS:1</fullName>
    </submittedName>
</protein>
<comment type="caution">
    <text evidence="6">The sequence shown here is derived from an EMBL/GenBank/DDBJ whole genome shotgun (WGS) entry which is preliminary data.</text>
</comment>
<comment type="caution">
    <text evidence="4">Lacks conserved residue(s) required for the propagation of feature annotation.</text>
</comment>
<dbReference type="GO" id="GO:0009117">
    <property type="term" value="P:nucleotide metabolic process"/>
    <property type="evidence" value="ECO:0007669"/>
    <property type="project" value="TreeGrafter"/>
</dbReference>
<evidence type="ECO:0000256" key="2">
    <source>
        <dbReference type="ARBA" id="ARBA00022980"/>
    </source>
</evidence>
<dbReference type="OrthoDB" id="672793at2759"/>
<dbReference type="InterPro" id="IPR036265">
    <property type="entry name" value="HIT-like_sf"/>
</dbReference>
<dbReference type="SUPFAM" id="SSF54197">
    <property type="entry name" value="HIT-like"/>
    <property type="match status" value="1"/>
</dbReference>
<keyword evidence="7" id="KW-1185">Reference proteome</keyword>
<dbReference type="Gene3D" id="3.30.428.10">
    <property type="entry name" value="HIT-like"/>
    <property type="match status" value="1"/>
</dbReference>
<evidence type="ECO:0000256" key="3">
    <source>
        <dbReference type="ARBA" id="ARBA00023274"/>
    </source>
</evidence>
<dbReference type="InterPro" id="IPR011146">
    <property type="entry name" value="HIT-like"/>
</dbReference>
<organism evidence="6 7">
    <name type="scientific">Racocetra fulgida</name>
    <dbReference type="NCBI Taxonomy" id="60492"/>
    <lineage>
        <taxon>Eukaryota</taxon>
        <taxon>Fungi</taxon>
        <taxon>Fungi incertae sedis</taxon>
        <taxon>Mucoromycota</taxon>
        <taxon>Glomeromycotina</taxon>
        <taxon>Glomeromycetes</taxon>
        <taxon>Diversisporales</taxon>
        <taxon>Gigasporaceae</taxon>
        <taxon>Racocetra</taxon>
    </lineage>
</organism>
<dbReference type="Pfam" id="PF00886">
    <property type="entry name" value="Ribosomal_S16"/>
    <property type="match status" value="1"/>
</dbReference>
<dbReference type="GO" id="GO:0006412">
    <property type="term" value="P:translation"/>
    <property type="evidence" value="ECO:0007669"/>
    <property type="project" value="InterPro"/>
</dbReference>
<name>A0A9N8VH41_9GLOM</name>
<dbReference type="PANTHER" id="PTHR46648:SF1">
    <property type="entry name" value="ADENOSINE 5'-MONOPHOSPHORAMIDASE HNT1"/>
    <property type="match status" value="1"/>
</dbReference>
<evidence type="ECO:0000313" key="7">
    <source>
        <dbReference type="Proteomes" id="UP000789396"/>
    </source>
</evidence>
<reference evidence="6" key="1">
    <citation type="submission" date="2021-06" db="EMBL/GenBank/DDBJ databases">
        <authorList>
            <person name="Kallberg Y."/>
            <person name="Tangrot J."/>
            <person name="Rosling A."/>
        </authorList>
    </citation>
    <scope>NUCLEOTIDE SEQUENCE</scope>
    <source>
        <strain evidence="6">IN212</strain>
    </source>
</reference>
<dbReference type="InterPro" id="IPR023803">
    <property type="entry name" value="Ribosomal_bS16_dom_sf"/>
</dbReference>
<dbReference type="SUPFAM" id="SSF54565">
    <property type="entry name" value="Ribosomal protein S16"/>
    <property type="match status" value="1"/>
</dbReference>
<accession>A0A9N8VH41</accession>
<dbReference type="InterPro" id="IPR001310">
    <property type="entry name" value="Histidine_triad_HIT"/>
</dbReference>
<dbReference type="PROSITE" id="PS51084">
    <property type="entry name" value="HIT_2"/>
    <property type="match status" value="1"/>
</dbReference>
<evidence type="ECO:0000256" key="1">
    <source>
        <dbReference type="ARBA" id="ARBA00006668"/>
    </source>
</evidence>
<evidence type="ECO:0000256" key="4">
    <source>
        <dbReference type="PROSITE-ProRule" id="PRU00464"/>
    </source>
</evidence>
<dbReference type="PANTHER" id="PTHR46648">
    <property type="entry name" value="HIT FAMILY PROTEIN 1"/>
    <property type="match status" value="1"/>
</dbReference>
<evidence type="ECO:0000313" key="6">
    <source>
        <dbReference type="EMBL" id="CAG8448108.1"/>
    </source>
</evidence>
<evidence type="ECO:0000259" key="5">
    <source>
        <dbReference type="PROSITE" id="PS51084"/>
    </source>
</evidence>
<dbReference type="AlphaFoldDB" id="A0A9N8VH41"/>
<comment type="similarity">
    <text evidence="1">Belongs to the bacterial ribosomal protein bS16 family.</text>
</comment>
<feature type="domain" description="HIT" evidence="5">
    <location>
        <begin position="4"/>
        <end position="106"/>
    </location>
</feature>
<dbReference type="PRINTS" id="PR00332">
    <property type="entry name" value="HISTRIAD"/>
</dbReference>
<dbReference type="Proteomes" id="UP000789396">
    <property type="component" value="Unassembled WGS sequence"/>
</dbReference>
<sequence>MECLFCKIVKKETAAHIIAENEGILAILDAYPASDGHVLLITKKHFPNIAEIDEEKPRDSGNYLEYLGCYDPRSKEIKLDKDNIKKWLSQGAQPTDTVKSLFKKHL</sequence>
<dbReference type="InterPro" id="IPR000307">
    <property type="entry name" value="Ribosomal_bS16"/>
</dbReference>
<dbReference type="GO" id="GO:0003735">
    <property type="term" value="F:structural constituent of ribosome"/>
    <property type="evidence" value="ECO:0007669"/>
    <property type="project" value="InterPro"/>
</dbReference>
<dbReference type="EMBL" id="CAJVPZ010000003">
    <property type="protein sequence ID" value="CAG8448108.1"/>
    <property type="molecule type" value="Genomic_DNA"/>
</dbReference>
<keyword evidence="3" id="KW-0687">Ribonucleoprotein</keyword>
<dbReference type="GO" id="GO:0005840">
    <property type="term" value="C:ribosome"/>
    <property type="evidence" value="ECO:0007669"/>
    <property type="project" value="UniProtKB-KW"/>
</dbReference>
<dbReference type="GO" id="GO:0005737">
    <property type="term" value="C:cytoplasm"/>
    <property type="evidence" value="ECO:0007669"/>
    <property type="project" value="UniProtKB-ARBA"/>
</dbReference>
<dbReference type="GO" id="GO:1990904">
    <property type="term" value="C:ribonucleoprotein complex"/>
    <property type="evidence" value="ECO:0007669"/>
    <property type="project" value="UniProtKB-KW"/>
</dbReference>
<dbReference type="GO" id="GO:0003824">
    <property type="term" value="F:catalytic activity"/>
    <property type="evidence" value="ECO:0007669"/>
    <property type="project" value="InterPro"/>
</dbReference>
<keyword evidence="2" id="KW-0689">Ribosomal protein</keyword>
<gene>
    <name evidence="6" type="ORF">RFULGI_LOCUS63</name>
</gene>
<proteinExistence type="inferred from homology"/>
<dbReference type="NCBIfam" id="TIGR00002">
    <property type="entry name" value="S16"/>
    <property type="match status" value="1"/>
</dbReference>